<protein>
    <submittedName>
        <fullName evidence="6">LysR family transcriptional regulator</fullName>
    </submittedName>
</protein>
<gene>
    <name evidence="6" type="ORF">FHL02_01835</name>
</gene>
<evidence type="ECO:0000256" key="4">
    <source>
        <dbReference type="ARBA" id="ARBA00023163"/>
    </source>
</evidence>
<dbReference type="InterPro" id="IPR036388">
    <property type="entry name" value="WH-like_DNA-bd_sf"/>
</dbReference>
<evidence type="ECO:0000256" key="3">
    <source>
        <dbReference type="ARBA" id="ARBA00023125"/>
    </source>
</evidence>
<dbReference type="PANTHER" id="PTHR30419:SF8">
    <property type="entry name" value="NITROGEN ASSIMILATION TRANSCRIPTIONAL ACTIVATOR-RELATED"/>
    <property type="match status" value="1"/>
</dbReference>
<evidence type="ECO:0000256" key="2">
    <source>
        <dbReference type="ARBA" id="ARBA00023015"/>
    </source>
</evidence>
<dbReference type="SUPFAM" id="SSF53850">
    <property type="entry name" value="Periplasmic binding protein-like II"/>
    <property type="match status" value="1"/>
</dbReference>
<dbReference type="Pfam" id="PF00126">
    <property type="entry name" value="HTH_1"/>
    <property type="match status" value="1"/>
</dbReference>
<keyword evidence="4" id="KW-0804">Transcription</keyword>
<comment type="similarity">
    <text evidence="1">Belongs to the LysR transcriptional regulatory family.</text>
</comment>
<dbReference type="GO" id="GO:0005829">
    <property type="term" value="C:cytosol"/>
    <property type="evidence" value="ECO:0007669"/>
    <property type="project" value="TreeGrafter"/>
</dbReference>
<accession>A0A5P0ZFC8</accession>
<dbReference type="EMBL" id="VDFM01000001">
    <property type="protein sequence ID" value="MQS51753.1"/>
    <property type="molecule type" value="Genomic_DNA"/>
</dbReference>
<keyword evidence="3" id="KW-0238">DNA-binding</keyword>
<dbReference type="SUPFAM" id="SSF46785">
    <property type="entry name" value="Winged helix' DNA-binding domain"/>
    <property type="match status" value="1"/>
</dbReference>
<dbReference type="InterPro" id="IPR050950">
    <property type="entry name" value="HTH-type_LysR_regulators"/>
</dbReference>
<dbReference type="GO" id="GO:0003677">
    <property type="term" value="F:DNA binding"/>
    <property type="evidence" value="ECO:0007669"/>
    <property type="project" value="UniProtKB-KW"/>
</dbReference>
<dbReference type="RefSeq" id="WP_153381874.1">
    <property type="nucleotide sequence ID" value="NZ_VDFM01000001.1"/>
</dbReference>
<dbReference type="InterPro" id="IPR036390">
    <property type="entry name" value="WH_DNA-bd_sf"/>
</dbReference>
<sequence length="308" mass="35421">MDIHQIQYLITIVDNGFNLTKSARILNVSQPALSKLISEIEDTEVIQIFIRGKGRITGLTPLGEDLIRHGRQVSSDYDDMMKSMRDKATLKRGTVKVGIAPVIISTVFNRAIPKFIQENPDIDLQIVEKGAYELQKMLILQEIDLAVLVSPATFPSIQEHVIYKDSVAVWFNQNHRFHERKGPIPIDEIGKERIVTLDDSFMVTYQVKKKFSQRGITPDFFFQTSSWDLILNMCQEMENTVGIVAAPIGENYSGDIEHRDFEPYFPWDISLCNLGDVYPNNLVRYTQKWIANYFKKLNSNEEEFIEKP</sequence>
<proteinExistence type="inferred from homology"/>
<dbReference type="Pfam" id="PF03466">
    <property type="entry name" value="LysR_substrate"/>
    <property type="match status" value="1"/>
</dbReference>
<evidence type="ECO:0000313" key="6">
    <source>
        <dbReference type="EMBL" id="MQS51753.1"/>
    </source>
</evidence>
<dbReference type="Gene3D" id="1.10.10.10">
    <property type="entry name" value="Winged helix-like DNA-binding domain superfamily/Winged helix DNA-binding domain"/>
    <property type="match status" value="1"/>
</dbReference>
<evidence type="ECO:0000259" key="5">
    <source>
        <dbReference type="PROSITE" id="PS50931"/>
    </source>
</evidence>
<dbReference type="OrthoDB" id="9803735at2"/>
<comment type="caution">
    <text evidence="6">The sequence shown here is derived from an EMBL/GenBank/DDBJ whole genome shotgun (WGS) entry which is preliminary data.</text>
</comment>
<dbReference type="PANTHER" id="PTHR30419">
    <property type="entry name" value="HTH-TYPE TRANSCRIPTIONAL REGULATOR YBHD"/>
    <property type="match status" value="1"/>
</dbReference>
<dbReference type="CDD" id="cd05466">
    <property type="entry name" value="PBP2_LTTR_substrate"/>
    <property type="match status" value="1"/>
</dbReference>
<evidence type="ECO:0000313" key="7">
    <source>
        <dbReference type="Proteomes" id="UP000380386"/>
    </source>
</evidence>
<organism evidence="6 7">
    <name type="scientific">Companilactobacillus mishanensis</name>
    <dbReference type="NCBI Taxonomy" id="2486008"/>
    <lineage>
        <taxon>Bacteria</taxon>
        <taxon>Bacillati</taxon>
        <taxon>Bacillota</taxon>
        <taxon>Bacilli</taxon>
        <taxon>Lactobacillales</taxon>
        <taxon>Lactobacillaceae</taxon>
        <taxon>Companilactobacillus</taxon>
    </lineage>
</organism>
<keyword evidence="2" id="KW-0805">Transcription regulation</keyword>
<dbReference type="AlphaFoldDB" id="A0A5P0ZFC8"/>
<reference evidence="6 7" key="1">
    <citation type="journal article" date="2019" name="Syst. Appl. Microbiol.">
        <title>Polyphasic characterization of two novel Lactobacillus spp. isolated from blown salami packages: Description of Lactobacillus halodurans sp. nov. and Lactobacillus salsicarnum sp. nov.</title>
        <authorList>
            <person name="Schuster J.A."/>
            <person name="Klingl A."/>
            <person name="Vogel R.F."/>
            <person name="Ehrmann M.A."/>
        </authorList>
    </citation>
    <scope>NUCLEOTIDE SEQUENCE [LARGE SCALE GENOMIC DNA]</scope>
    <source>
        <strain evidence="6 7">TMW 1.2118</strain>
    </source>
</reference>
<dbReference type="InterPro" id="IPR000847">
    <property type="entry name" value="LysR_HTH_N"/>
</dbReference>
<dbReference type="Proteomes" id="UP000380386">
    <property type="component" value="Unassembled WGS sequence"/>
</dbReference>
<dbReference type="GO" id="GO:0003700">
    <property type="term" value="F:DNA-binding transcription factor activity"/>
    <property type="evidence" value="ECO:0007669"/>
    <property type="project" value="InterPro"/>
</dbReference>
<dbReference type="InterPro" id="IPR005119">
    <property type="entry name" value="LysR_subst-bd"/>
</dbReference>
<name>A0A5P0ZFC8_9LACO</name>
<evidence type="ECO:0000256" key="1">
    <source>
        <dbReference type="ARBA" id="ARBA00009437"/>
    </source>
</evidence>
<dbReference type="PROSITE" id="PS50931">
    <property type="entry name" value="HTH_LYSR"/>
    <property type="match status" value="1"/>
</dbReference>
<dbReference type="Gene3D" id="3.40.190.290">
    <property type="match status" value="1"/>
</dbReference>
<feature type="domain" description="HTH lysR-type" evidence="5">
    <location>
        <begin position="1"/>
        <end position="59"/>
    </location>
</feature>